<dbReference type="Proteomes" id="UP001197214">
    <property type="component" value="Unassembled WGS sequence"/>
</dbReference>
<dbReference type="PROSITE" id="PS00330">
    <property type="entry name" value="HEMOLYSIN_CALCIUM"/>
    <property type="match status" value="1"/>
</dbReference>
<dbReference type="PANTHER" id="PTHR38340:SF1">
    <property type="entry name" value="S-LAYER PROTEIN"/>
    <property type="match status" value="1"/>
</dbReference>
<dbReference type="InterPro" id="IPR001343">
    <property type="entry name" value="Hemolysn_Ca-bd"/>
</dbReference>
<dbReference type="EMBL" id="JAHWZX010000002">
    <property type="protein sequence ID" value="MBW4329900.1"/>
    <property type="molecule type" value="Genomic_DNA"/>
</dbReference>
<sequence length="296" mass="31367">MGQRHHRWRPWCRYHAGRRRQRPVLVDNAGDKIIEWADSGTDTVISSIDYTLPINVENLVVAGDVARNAIGNYHDNTITLNDAGGYASGMSGNDTLYGGAGDDMLDGGWGDDFMDGGAGADTMAGGIGDDVFRVDNAGDKIIEWADSGTDTVISSIDYTLQTNLENLVLEGDADLKGVGNMHDNILVGNSGSNILWAGGGRDVIDGGAGADTLYGSSGDDSFVFRAGEAAGDRIMDFEAGDSIRLVGYSEDAFATMDGHYLTVHDGGQIETIAVYGATLTEAHWSFEHDAGYTLPG</sequence>
<keyword evidence="2" id="KW-1185">Reference proteome</keyword>
<dbReference type="InterPro" id="IPR018511">
    <property type="entry name" value="Hemolysin-typ_Ca-bd_CS"/>
</dbReference>
<dbReference type="PANTHER" id="PTHR38340">
    <property type="entry name" value="S-LAYER PROTEIN"/>
    <property type="match status" value="1"/>
</dbReference>
<dbReference type="InterPro" id="IPR050557">
    <property type="entry name" value="RTX_toxin/Mannuronan_C5-epim"/>
</dbReference>
<comment type="caution">
    <text evidence="1">The sequence shown here is derived from an EMBL/GenBank/DDBJ whole genome shotgun (WGS) entry which is preliminary data.</text>
</comment>
<gene>
    <name evidence="1" type="ORF">KY084_03300</name>
</gene>
<evidence type="ECO:0000313" key="1">
    <source>
        <dbReference type="EMBL" id="MBW4329900.1"/>
    </source>
</evidence>
<protein>
    <recommendedName>
        <fullName evidence="3">Calcium-binding protein</fullName>
    </recommendedName>
</protein>
<name>A0ABS6XI87_9SPHN</name>
<dbReference type="Pfam" id="PF00353">
    <property type="entry name" value="HemolysinCabind"/>
    <property type="match status" value="2"/>
</dbReference>
<evidence type="ECO:0000313" key="2">
    <source>
        <dbReference type="Proteomes" id="UP001197214"/>
    </source>
</evidence>
<evidence type="ECO:0008006" key="3">
    <source>
        <dbReference type="Google" id="ProtNLM"/>
    </source>
</evidence>
<reference evidence="1 2" key="1">
    <citation type="submission" date="2021-07" db="EMBL/GenBank/DDBJ databases">
        <title>Stakelama flava sp. nov., a novel endophytic bacterium isolated from branch of Kandelia candel.</title>
        <authorList>
            <person name="Tuo L."/>
        </authorList>
    </citation>
    <scope>NUCLEOTIDE SEQUENCE [LARGE SCALE GENOMIC DNA]</scope>
    <source>
        <strain evidence="1 2">CBK3Z-3</strain>
    </source>
</reference>
<accession>A0ABS6XI87</accession>
<dbReference type="RefSeq" id="WP_219236999.1">
    <property type="nucleotide sequence ID" value="NZ_JAHWZX010000002.1"/>
</dbReference>
<organism evidence="1 2">
    <name type="scientific">Stakelama flava</name>
    <dbReference type="NCBI Taxonomy" id="2860338"/>
    <lineage>
        <taxon>Bacteria</taxon>
        <taxon>Pseudomonadati</taxon>
        <taxon>Pseudomonadota</taxon>
        <taxon>Alphaproteobacteria</taxon>
        <taxon>Sphingomonadales</taxon>
        <taxon>Sphingomonadaceae</taxon>
        <taxon>Stakelama</taxon>
    </lineage>
</organism>
<proteinExistence type="predicted"/>